<evidence type="ECO:0000313" key="2">
    <source>
        <dbReference type="EMBL" id="TDS66243.1"/>
    </source>
</evidence>
<dbReference type="Proteomes" id="UP000295215">
    <property type="component" value="Unassembled WGS sequence"/>
</dbReference>
<keyword evidence="3" id="KW-1185">Reference proteome</keyword>
<dbReference type="GO" id="GO:0016757">
    <property type="term" value="F:glycosyltransferase activity"/>
    <property type="evidence" value="ECO:0007669"/>
    <property type="project" value="InterPro"/>
</dbReference>
<dbReference type="AlphaFoldDB" id="A0A4R7F684"/>
<sequence>MKILYLATFITESGGVAKIVADKVNIFVQRAIDVCIVSTNDSETETFYSFDNKVKFEFYEKKISSFIQLKRYYQFVQKVAFEFNPDIILVTDNGIKAYFAPCFLKNRPIYFEVHGSRNNLVLNCQNKLKDWFILRITRLLSIKFDGIILLNSHMQKEWKQRQTLVIPNFIDISKSENKIFEFNKKVIAIGRLSSEKNYQQMLQIWRKVSIQQPDWTLEIYGAGEELYWNELNRNTNYSHVIWKGLLSQEKLKKAISQADFLIHTSHLEGMPMVFLEAMALGKPVIAFDVDFGPADIIRNGENGFLIPKGNVQQFEKKVIKLMSNNELLQKMSRKAIQNTDRFCKEEIIAMWFSFFVEQSNCGEK</sequence>
<accession>A0A4R7F684</accession>
<feature type="domain" description="Glycosyl transferase family 1" evidence="1">
    <location>
        <begin position="173"/>
        <end position="336"/>
    </location>
</feature>
<name>A0A4R7F684_9FLAO</name>
<dbReference type="SUPFAM" id="SSF53756">
    <property type="entry name" value="UDP-Glycosyltransferase/glycogen phosphorylase"/>
    <property type="match status" value="1"/>
</dbReference>
<proteinExistence type="predicted"/>
<dbReference type="OrthoDB" id="9811239at2"/>
<protein>
    <submittedName>
        <fullName evidence="2">Glycosyltransferase involved in cell wall biosynthesis</fullName>
    </submittedName>
</protein>
<dbReference type="Gene3D" id="3.40.50.2000">
    <property type="entry name" value="Glycogen Phosphorylase B"/>
    <property type="match status" value="2"/>
</dbReference>
<dbReference type="RefSeq" id="WP_133711426.1">
    <property type="nucleotide sequence ID" value="NZ_SOAG01000001.1"/>
</dbReference>
<keyword evidence="2" id="KW-0808">Transferase</keyword>
<comment type="caution">
    <text evidence="2">The sequence shown here is derived from an EMBL/GenBank/DDBJ whole genome shotgun (WGS) entry which is preliminary data.</text>
</comment>
<dbReference type="InterPro" id="IPR050194">
    <property type="entry name" value="Glycosyltransferase_grp1"/>
</dbReference>
<gene>
    <name evidence="2" type="ORF">C8P70_101140</name>
</gene>
<organism evidence="2 3">
    <name type="scientific">Myroides indicus</name>
    <dbReference type="NCBI Taxonomy" id="1323422"/>
    <lineage>
        <taxon>Bacteria</taxon>
        <taxon>Pseudomonadati</taxon>
        <taxon>Bacteroidota</taxon>
        <taxon>Flavobacteriia</taxon>
        <taxon>Flavobacteriales</taxon>
        <taxon>Flavobacteriaceae</taxon>
        <taxon>Myroides</taxon>
    </lineage>
</organism>
<reference evidence="2 3" key="1">
    <citation type="submission" date="2019-03" db="EMBL/GenBank/DDBJ databases">
        <title>Genomic Encyclopedia of Archaeal and Bacterial Type Strains, Phase II (KMG-II): from individual species to whole genera.</title>
        <authorList>
            <person name="Goeker M."/>
        </authorList>
    </citation>
    <scope>NUCLEOTIDE SEQUENCE [LARGE SCALE GENOMIC DNA]</scope>
    <source>
        <strain evidence="2 3">DSM 28213</strain>
    </source>
</reference>
<dbReference type="Pfam" id="PF00534">
    <property type="entry name" value="Glycos_transf_1"/>
    <property type="match status" value="1"/>
</dbReference>
<dbReference type="EMBL" id="SOAG01000001">
    <property type="protein sequence ID" value="TDS66243.1"/>
    <property type="molecule type" value="Genomic_DNA"/>
</dbReference>
<evidence type="ECO:0000259" key="1">
    <source>
        <dbReference type="Pfam" id="PF00534"/>
    </source>
</evidence>
<dbReference type="PANTHER" id="PTHR45947">
    <property type="entry name" value="SULFOQUINOVOSYL TRANSFERASE SQD2"/>
    <property type="match status" value="1"/>
</dbReference>
<evidence type="ECO:0000313" key="3">
    <source>
        <dbReference type="Proteomes" id="UP000295215"/>
    </source>
</evidence>
<dbReference type="PANTHER" id="PTHR45947:SF3">
    <property type="entry name" value="SULFOQUINOVOSYL TRANSFERASE SQD2"/>
    <property type="match status" value="1"/>
</dbReference>
<dbReference type="InterPro" id="IPR001296">
    <property type="entry name" value="Glyco_trans_1"/>
</dbReference>